<gene>
    <name evidence="1" type="ORF">K3G42_022378</name>
</gene>
<evidence type="ECO:0000313" key="1">
    <source>
        <dbReference type="EMBL" id="KAH8011390.1"/>
    </source>
</evidence>
<dbReference type="EMBL" id="CM037624">
    <property type="protein sequence ID" value="KAH8011390.1"/>
    <property type="molecule type" value="Genomic_DNA"/>
</dbReference>
<proteinExistence type="predicted"/>
<name>A0ACB8FW57_9SAUR</name>
<evidence type="ECO:0000313" key="2">
    <source>
        <dbReference type="Proteomes" id="UP000827872"/>
    </source>
</evidence>
<comment type="caution">
    <text evidence="1">The sequence shown here is derived from an EMBL/GenBank/DDBJ whole genome shotgun (WGS) entry which is preliminary data.</text>
</comment>
<protein>
    <submittedName>
        <fullName evidence="1">Uncharacterized protein</fullName>
    </submittedName>
</protein>
<sequence>MDLLWNTSAFLLVNLACLFLLAAWRKRTKMTNLPPGPTPLPFIGNLLQLRASNIIATLKQHVRNRRGIRKIIRKIKKGIKKGFTTLHPGGGSMIAQVPNGKRTIARIA</sequence>
<accession>A0ACB8FW57</accession>
<reference evidence="1" key="1">
    <citation type="submission" date="2021-08" db="EMBL/GenBank/DDBJ databases">
        <title>The first chromosome-level gecko genome reveals the dynamic sex chromosomes of Neotropical dwarf geckos (Sphaerodactylidae: Sphaerodactylus).</title>
        <authorList>
            <person name="Pinto B.J."/>
            <person name="Keating S.E."/>
            <person name="Gamble T."/>
        </authorList>
    </citation>
    <scope>NUCLEOTIDE SEQUENCE</scope>
    <source>
        <strain evidence="1">TG3544</strain>
    </source>
</reference>
<dbReference type="Proteomes" id="UP000827872">
    <property type="component" value="Linkage Group LG11"/>
</dbReference>
<keyword evidence="2" id="KW-1185">Reference proteome</keyword>
<organism evidence="1 2">
    <name type="scientific">Sphaerodactylus townsendi</name>
    <dbReference type="NCBI Taxonomy" id="933632"/>
    <lineage>
        <taxon>Eukaryota</taxon>
        <taxon>Metazoa</taxon>
        <taxon>Chordata</taxon>
        <taxon>Craniata</taxon>
        <taxon>Vertebrata</taxon>
        <taxon>Euteleostomi</taxon>
        <taxon>Lepidosauria</taxon>
        <taxon>Squamata</taxon>
        <taxon>Bifurcata</taxon>
        <taxon>Gekkota</taxon>
        <taxon>Sphaerodactylidae</taxon>
        <taxon>Sphaerodactylus</taxon>
    </lineage>
</organism>